<protein>
    <submittedName>
        <fullName evidence="2">Uncharacterized protein</fullName>
    </submittedName>
</protein>
<dbReference type="AlphaFoldDB" id="A0AAV4EY34"/>
<feature type="compositionally biased region" description="Acidic residues" evidence="1">
    <location>
        <begin position="9"/>
        <end position="28"/>
    </location>
</feature>
<evidence type="ECO:0000256" key="1">
    <source>
        <dbReference type="SAM" id="MobiDB-lite"/>
    </source>
</evidence>
<proteinExistence type="predicted"/>
<reference evidence="2 3" key="1">
    <citation type="journal article" date="2021" name="Elife">
        <title>Chloroplast acquisition without the gene transfer in kleptoplastic sea slugs, Plakobranchus ocellatus.</title>
        <authorList>
            <person name="Maeda T."/>
            <person name="Takahashi S."/>
            <person name="Yoshida T."/>
            <person name="Shimamura S."/>
            <person name="Takaki Y."/>
            <person name="Nagai Y."/>
            <person name="Toyoda A."/>
            <person name="Suzuki Y."/>
            <person name="Arimoto A."/>
            <person name="Ishii H."/>
            <person name="Satoh N."/>
            <person name="Nishiyama T."/>
            <person name="Hasebe M."/>
            <person name="Maruyama T."/>
            <person name="Minagawa J."/>
            <person name="Obokata J."/>
            <person name="Shigenobu S."/>
        </authorList>
    </citation>
    <scope>NUCLEOTIDE SEQUENCE [LARGE SCALE GENOMIC DNA]</scope>
</reference>
<feature type="region of interest" description="Disordered" evidence="1">
    <location>
        <begin position="1"/>
        <end position="28"/>
    </location>
</feature>
<evidence type="ECO:0000313" key="2">
    <source>
        <dbReference type="EMBL" id="GFR65456.1"/>
    </source>
</evidence>
<accession>A0AAV4EY34</accession>
<evidence type="ECO:0000313" key="3">
    <source>
        <dbReference type="Proteomes" id="UP000762676"/>
    </source>
</evidence>
<sequence>MKMMMMMMNDDDDDNDDEDDDDEDDDDVQQVAWQNFCSLSDKSLTSVNSDRASGADEAATLADDNWSHVTSRARGTPGKDFTVKGR</sequence>
<comment type="caution">
    <text evidence="2">The sequence shown here is derived from an EMBL/GenBank/DDBJ whole genome shotgun (WGS) entry which is preliminary data.</text>
</comment>
<gene>
    <name evidence="2" type="ORF">ElyMa_000204000</name>
</gene>
<name>A0AAV4EY34_9GAST</name>
<keyword evidence="3" id="KW-1185">Reference proteome</keyword>
<organism evidence="2 3">
    <name type="scientific">Elysia marginata</name>
    <dbReference type="NCBI Taxonomy" id="1093978"/>
    <lineage>
        <taxon>Eukaryota</taxon>
        <taxon>Metazoa</taxon>
        <taxon>Spiralia</taxon>
        <taxon>Lophotrochozoa</taxon>
        <taxon>Mollusca</taxon>
        <taxon>Gastropoda</taxon>
        <taxon>Heterobranchia</taxon>
        <taxon>Euthyneura</taxon>
        <taxon>Panpulmonata</taxon>
        <taxon>Sacoglossa</taxon>
        <taxon>Placobranchoidea</taxon>
        <taxon>Plakobranchidae</taxon>
        <taxon>Elysia</taxon>
    </lineage>
</organism>
<dbReference type="EMBL" id="BMAT01000387">
    <property type="protein sequence ID" value="GFR65456.1"/>
    <property type="molecule type" value="Genomic_DNA"/>
</dbReference>
<dbReference type="Proteomes" id="UP000762676">
    <property type="component" value="Unassembled WGS sequence"/>
</dbReference>